<dbReference type="Gene3D" id="3.30.1890.10">
    <property type="entry name" value="FepE-like"/>
    <property type="match status" value="1"/>
</dbReference>
<evidence type="ECO:0000256" key="3">
    <source>
        <dbReference type="ARBA" id="ARBA00022692"/>
    </source>
</evidence>
<dbReference type="GO" id="GO:0004713">
    <property type="term" value="F:protein tyrosine kinase activity"/>
    <property type="evidence" value="ECO:0007669"/>
    <property type="project" value="TreeGrafter"/>
</dbReference>
<dbReference type="NCBIfam" id="NF007699">
    <property type="entry name" value="PRK10381.1"/>
    <property type="match status" value="1"/>
</dbReference>
<dbReference type="InterPro" id="IPR050445">
    <property type="entry name" value="Bact_polysacc_biosynth/exp"/>
</dbReference>
<evidence type="ECO:0000256" key="2">
    <source>
        <dbReference type="ARBA" id="ARBA00022475"/>
    </source>
</evidence>
<feature type="transmembrane region" description="Helical" evidence="6">
    <location>
        <begin position="350"/>
        <end position="369"/>
    </location>
</feature>
<evidence type="ECO:0000313" key="8">
    <source>
        <dbReference type="EMBL" id="WGL94562.1"/>
    </source>
</evidence>
<keyword evidence="3 6" id="KW-0812">Transmembrane</keyword>
<dbReference type="Proteomes" id="UP001177597">
    <property type="component" value="Chromosome"/>
</dbReference>
<keyword evidence="4 6" id="KW-1133">Transmembrane helix</keyword>
<keyword evidence="2" id="KW-1003">Cell membrane</keyword>
<dbReference type="EMBL" id="CP123498">
    <property type="protein sequence ID" value="WGL94562.1"/>
    <property type="molecule type" value="Genomic_DNA"/>
</dbReference>
<evidence type="ECO:0000259" key="7">
    <source>
        <dbReference type="Pfam" id="PF02706"/>
    </source>
</evidence>
<accession>A0AA95K739</accession>
<dbReference type="PANTHER" id="PTHR32309">
    <property type="entry name" value="TYROSINE-PROTEIN KINASE"/>
    <property type="match status" value="1"/>
</dbReference>
<evidence type="ECO:0000256" key="6">
    <source>
        <dbReference type="SAM" id="Phobius"/>
    </source>
</evidence>
<dbReference type="InterPro" id="IPR003856">
    <property type="entry name" value="LPS_length_determ_N"/>
</dbReference>
<dbReference type="GO" id="GO:0005886">
    <property type="term" value="C:plasma membrane"/>
    <property type="evidence" value="ECO:0007669"/>
    <property type="project" value="UniProtKB-SubCell"/>
</dbReference>
<comment type="subcellular location">
    <subcellularLocation>
        <location evidence="1">Cell membrane</location>
        <topology evidence="1">Multi-pass membrane protein</topology>
    </subcellularLocation>
</comment>
<gene>
    <name evidence="8" type="primary">wzz(fepE)</name>
    <name evidence="8" type="ORF">QE207_12690</name>
</gene>
<keyword evidence="5 6" id="KW-0472">Membrane</keyword>
<evidence type="ECO:0000256" key="5">
    <source>
        <dbReference type="ARBA" id="ARBA00023136"/>
    </source>
</evidence>
<dbReference type="AlphaFoldDB" id="A0AA95K739"/>
<dbReference type="Pfam" id="PF02706">
    <property type="entry name" value="Wzz"/>
    <property type="match status" value="1"/>
</dbReference>
<evidence type="ECO:0000313" key="9">
    <source>
        <dbReference type="Proteomes" id="UP001177597"/>
    </source>
</evidence>
<dbReference type="RefSeq" id="WP_280628814.1">
    <property type="nucleotide sequence ID" value="NZ_CP123498.1"/>
</dbReference>
<dbReference type="Gene3D" id="1.10.287.210">
    <property type="match status" value="1"/>
</dbReference>
<evidence type="ECO:0000256" key="4">
    <source>
        <dbReference type="ARBA" id="ARBA00022989"/>
    </source>
</evidence>
<proteinExistence type="predicted"/>
<dbReference type="SUPFAM" id="SSF160355">
    <property type="entry name" value="Bacterial polysaccharide co-polymerase-like"/>
    <property type="match status" value="1"/>
</dbReference>
<dbReference type="PANTHER" id="PTHR32309:SF13">
    <property type="entry name" value="FERRIC ENTEROBACTIN TRANSPORT PROTEIN FEPE"/>
    <property type="match status" value="1"/>
</dbReference>
<sequence length="380" mass="43127">MTNRPLLDASTEIDPSFYSAKMKQDDEIDLIELFSILYKSKLLITIFVVVFTAAIFCWSLFSPQKWKSEASIVQPTTQELFKLNEFLSQLKVLDIETNIDAQQVYAKFLNAYRSQLLQENFLKSSDYFQRLVKSSESQSLEREQQLLRDMINNITVGKVTFSNSAYNNVSNTTNMRKWPIEASVGFTAVTAQDAQDLLSDYLRYIGSNIRQEIKAELNEKIAQQLVYAKGKYAIELAALENANRVAIQRLRNSLAIAQSVGLKKPLSTTHNFIQDDPDYPIALGSEALAKKLAIIEKGNDLSLSNSDLLSSQQYIQQLQALDTKDIWFQPVKYMQKPTLPIAKQAPQRTYMVVLAGIAGLILGCIYVLLRHMVNNRKQKV</sequence>
<protein>
    <submittedName>
        <fullName evidence="8">LPS O-antigen length regulator Wzz(FepE)</fullName>
    </submittedName>
</protein>
<organism evidence="8 9">
    <name type="scientific">Arsenophonus nasoniae</name>
    <name type="common">son-killer infecting Nasonia vitripennis</name>
    <dbReference type="NCBI Taxonomy" id="638"/>
    <lineage>
        <taxon>Bacteria</taxon>
        <taxon>Pseudomonadati</taxon>
        <taxon>Pseudomonadota</taxon>
        <taxon>Gammaproteobacteria</taxon>
        <taxon>Enterobacterales</taxon>
        <taxon>Morganellaceae</taxon>
        <taxon>Arsenophonus</taxon>
    </lineage>
</organism>
<feature type="domain" description="Polysaccharide chain length determinant N-terminal" evidence="7">
    <location>
        <begin position="26"/>
        <end position="110"/>
    </location>
</feature>
<reference evidence="8" key="1">
    <citation type="submission" date="2023-04" db="EMBL/GenBank/DDBJ databases">
        <title>Genome dynamics across the evolutionary transition to endosymbiosis.</title>
        <authorList>
            <person name="Siozios S."/>
            <person name="Nadal-Jimenez P."/>
            <person name="Azagi T."/>
            <person name="Sprong H."/>
            <person name="Frost C.L."/>
            <person name="Parratt S.R."/>
            <person name="Taylor G."/>
            <person name="Brettell L."/>
            <person name="Lew K.C."/>
            <person name="Croft L."/>
            <person name="King K.C."/>
            <person name="Brockhurst M.A."/>
            <person name="Hypsa V."/>
            <person name="Novakova E."/>
            <person name="Darby A.C."/>
            <person name="Hurst G.D.D."/>
        </authorList>
    </citation>
    <scope>NUCLEOTIDE SEQUENCE</scope>
    <source>
        <strain evidence="8">AIh</strain>
    </source>
</reference>
<evidence type="ECO:0000256" key="1">
    <source>
        <dbReference type="ARBA" id="ARBA00004651"/>
    </source>
</evidence>
<feature type="transmembrane region" description="Helical" evidence="6">
    <location>
        <begin position="42"/>
        <end position="61"/>
    </location>
</feature>
<name>A0AA95K739_9GAMM</name>